<dbReference type="PANTHER" id="PTHR33202:SF7">
    <property type="entry name" value="FERRIC UPTAKE REGULATION PROTEIN"/>
    <property type="match status" value="1"/>
</dbReference>
<keyword evidence="11" id="KW-1185">Reference proteome</keyword>
<keyword evidence="4" id="KW-0805">Transcription regulation</keyword>
<reference evidence="9" key="2">
    <citation type="journal article" date="2024" name="Nature">
        <title>Anoxygenic phototroph of the Chloroflexota uses a type I reaction centre.</title>
        <authorList>
            <person name="Tsuji J.M."/>
            <person name="Shaw N.A."/>
            <person name="Nagashima S."/>
            <person name="Venkiteswaran J.J."/>
            <person name="Schiff S.L."/>
            <person name="Watanabe T."/>
            <person name="Fukui M."/>
            <person name="Hanada S."/>
            <person name="Tank M."/>
            <person name="Neufeld J.D."/>
        </authorList>
    </citation>
    <scope>NUCLEOTIDE SEQUENCE</scope>
    <source>
        <strain evidence="9">L227-S17</strain>
    </source>
</reference>
<dbReference type="InterPro" id="IPR036390">
    <property type="entry name" value="WH_DNA-bd_sf"/>
</dbReference>
<evidence type="ECO:0000256" key="7">
    <source>
        <dbReference type="PIRSR" id="PIRSR602481-1"/>
    </source>
</evidence>
<proteinExistence type="inferred from homology"/>
<organism evidence="8 10">
    <name type="scientific">Candidatus Chlorohelix allophototropha</name>
    <dbReference type="NCBI Taxonomy" id="3003348"/>
    <lineage>
        <taxon>Bacteria</taxon>
        <taxon>Bacillati</taxon>
        <taxon>Chloroflexota</taxon>
        <taxon>Chloroflexia</taxon>
        <taxon>Candidatus Chloroheliales</taxon>
        <taxon>Candidatus Chloroheliaceae</taxon>
        <taxon>Candidatus Chlorohelix</taxon>
    </lineage>
</organism>
<dbReference type="GO" id="GO:1900376">
    <property type="term" value="P:regulation of secondary metabolite biosynthetic process"/>
    <property type="evidence" value="ECO:0007669"/>
    <property type="project" value="TreeGrafter"/>
</dbReference>
<dbReference type="GO" id="GO:0000976">
    <property type="term" value="F:transcription cis-regulatory region binding"/>
    <property type="evidence" value="ECO:0007669"/>
    <property type="project" value="TreeGrafter"/>
</dbReference>
<dbReference type="AlphaFoldDB" id="A0A8T7M5N5"/>
<keyword evidence="2" id="KW-0678">Repressor</keyword>
<evidence type="ECO:0000256" key="6">
    <source>
        <dbReference type="ARBA" id="ARBA00023163"/>
    </source>
</evidence>
<reference evidence="8 10" key="1">
    <citation type="submission" date="2020-06" db="EMBL/GenBank/DDBJ databases">
        <title>Anoxygenic phototrophic Chloroflexota member uses a Type I reaction center.</title>
        <authorList>
            <person name="Tsuji J.M."/>
            <person name="Shaw N.A."/>
            <person name="Nagashima S."/>
            <person name="Venkiteswaran J."/>
            <person name="Schiff S.L."/>
            <person name="Hanada S."/>
            <person name="Tank M."/>
            <person name="Neufeld J.D."/>
        </authorList>
    </citation>
    <scope>NUCLEOTIDE SEQUENCE [LARGE SCALE GENOMIC DNA]</scope>
    <source>
        <strain evidence="8">L227-S17</strain>
    </source>
</reference>
<evidence type="ECO:0000313" key="11">
    <source>
        <dbReference type="Proteomes" id="UP001431572"/>
    </source>
</evidence>
<dbReference type="Gene3D" id="3.30.1490.190">
    <property type="match status" value="1"/>
</dbReference>
<feature type="binding site" evidence="7">
    <location>
        <position position="142"/>
    </location>
    <ligand>
        <name>Zn(2+)</name>
        <dbReference type="ChEBI" id="CHEBI:29105"/>
    </ligand>
</feature>
<name>A0A8T7M5N5_9CHLR</name>
<dbReference type="PANTHER" id="PTHR33202">
    <property type="entry name" value="ZINC UPTAKE REGULATION PROTEIN"/>
    <property type="match status" value="1"/>
</dbReference>
<keyword evidence="3 7" id="KW-0862">Zinc</keyword>
<evidence type="ECO:0000313" key="9">
    <source>
        <dbReference type="EMBL" id="WJW69339.1"/>
    </source>
</evidence>
<feature type="binding site" evidence="7">
    <location>
        <position position="139"/>
    </location>
    <ligand>
        <name>Zn(2+)</name>
        <dbReference type="ChEBI" id="CHEBI:29105"/>
    </ligand>
</feature>
<dbReference type="Gene3D" id="1.10.10.10">
    <property type="entry name" value="Winged helix-like DNA-binding domain superfamily/Winged helix DNA-binding domain"/>
    <property type="match status" value="1"/>
</dbReference>
<evidence type="ECO:0000256" key="4">
    <source>
        <dbReference type="ARBA" id="ARBA00023015"/>
    </source>
</evidence>
<dbReference type="EMBL" id="JACATZ010000003">
    <property type="protein sequence ID" value="NWJ47427.1"/>
    <property type="molecule type" value="Genomic_DNA"/>
</dbReference>
<keyword evidence="6" id="KW-0804">Transcription</keyword>
<dbReference type="InterPro" id="IPR036388">
    <property type="entry name" value="WH-like_DNA-bd_sf"/>
</dbReference>
<comment type="cofactor">
    <cofactor evidence="7">
        <name>Zn(2+)</name>
        <dbReference type="ChEBI" id="CHEBI:29105"/>
    </cofactor>
    <text evidence="7">Binds 1 zinc ion per subunit.</text>
</comment>
<protein>
    <submittedName>
        <fullName evidence="8">Transcriptional repressor</fullName>
    </submittedName>
</protein>
<dbReference type="InterPro" id="IPR002481">
    <property type="entry name" value="FUR"/>
</dbReference>
<keyword evidence="5" id="KW-0238">DNA-binding</keyword>
<dbReference type="Pfam" id="PF01475">
    <property type="entry name" value="FUR"/>
    <property type="match status" value="1"/>
</dbReference>
<evidence type="ECO:0000256" key="3">
    <source>
        <dbReference type="ARBA" id="ARBA00022833"/>
    </source>
</evidence>
<accession>A0A8T7M5N5</accession>
<comment type="similarity">
    <text evidence="1">Belongs to the Fur family.</text>
</comment>
<evidence type="ECO:0000256" key="5">
    <source>
        <dbReference type="ARBA" id="ARBA00023125"/>
    </source>
</evidence>
<dbReference type="GO" id="GO:0008270">
    <property type="term" value="F:zinc ion binding"/>
    <property type="evidence" value="ECO:0007669"/>
    <property type="project" value="TreeGrafter"/>
</dbReference>
<dbReference type="GO" id="GO:0003700">
    <property type="term" value="F:DNA-binding transcription factor activity"/>
    <property type="evidence" value="ECO:0007669"/>
    <property type="project" value="InterPro"/>
</dbReference>
<dbReference type="EMBL" id="CP128400">
    <property type="protein sequence ID" value="WJW69339.1"/>
    <property type="molecule type" value="Genomic_DNA"/>
</dbReference>
<dbReference type="InterPro" id="IPR043135">
    <property type="entry name" value="Fur_C"/>
</dbReference>
<sequence length="151" mass="17258">MSRHYPDLTELATFFEKRGLRWTVQRQLILDTVQRHSGHLSVEEIYAEVARAFPSVNRSTVYRTLELLSEIGIIVEIQGRDNLRRYEIVSASPHYHALCEGCGGEIELENGMVKKLIHQVWEQYKVKLNIGHFVGMGICPHCQELVGLPTG</sequence>
<dbReference type="Proteomes" id="UP001431572">
    <property type="component" value="Chromosome 2"/>
</dbReference>
<dbReference type="GO" id="GO:0045892">
    <property type="term" value="P:negative regulation of DNA-templated transcription"/>
    <property type="evidence" value="ECO:0007669"/>
    <property type="project" value="TreeGrafter"/>
</dbReference>
<dbReference type="SUPFAM" id="SSF46785">
    <property type="entry name" value="Winged helix' DNA-binding domain"/>
    <property type="match status" value="1"/>
</dbReference>
<feature type="binding site" evidence="7">
    <location>
        <position position="99"/>
    </location>
    <ligand>
        <name>Zn(2+)</name>
        <dbReference type="ChEBI" id="CHEBI:29105"/>
    </ligand>
</feature>
<evidence type="ECO:0000313" key="8">
    <source>
        <dbReference type="EMBL" id="NWJ47427.1"/>
    </source>
</evidence>
<gene>
    <name evidence="8" type="ORF">HXX08_16330</name>
    <name evidence="9" type="ORF">OZ401_002947</name>
</gene>
<feature type="binding site" evidence="7">
    <location>
        <position position="102"/>
    </location>
    <ligand>
        <name>Zn(2+)</name>
        <dbReference type="ChEBI" id="CHEBI:29105"/>
    </ligand>
</feature>
<evidence type="ECO:0000256" key="1">
    <source>
        <dbReference type="ARBA" id="ARBA00007957"/>
    </source>
</evidence>
<dbReference type="Proteomes" id="UP000521676">
    <property type="component" value="Unassembled WGS sequence"/>
</dbReference>
<keyword evidence="7" id="KW-0479">Metal-binding</keyword>
<dbReference type="CDD" id="cd07153">
    <property type="entry name" value="Fur_like"/>
    <property type="match status" value="1"/>
</dbReference>
<evidence type="ECO:0000313" key="10">
    <source>
        <dbReference type="Proteomes" id="UP000521676"/>
    </source>
</evidence>
<evidence type="ECO:0000256" key="2">
    <source>
        <dbReference type="ARBA" id="ARBA00022491"/>
    </source>
</evidence>
<dbReference type="RefSeq" id="WP_341471228.1">
    <property type="nucleotide sequence ID" value="NZ_CP128400.1"/>
</dbReference>